<proteinExistence type="predicted"/>
<feature type="region of interest" description="Disordered" evidence="1">
    <location>
        <begin position="194"/>
        <end position="215"/>
    </location>
</feature>
<feature type="region of interest" description="Disordered" evidence="1">
    <location>
        <begin position="1"/>
        <end position="64"/>
    </location>
</feature>
<dbReference type="AntiFam" id="ANF00155">
    <property type="entry name" value="Shadow ORF (opposite secY)"/>
</dbReference>
<sequence length="372" mass="39792">MPHQHLRFQSLDGLQRDAHNDDDGSAADGEGRDADDSSRDNGQERQNHQEDGAEEGNLGEYLVDKFGGGSARTEAGDKPAVFLEIVRNLNGVKLHCRIEVTESHDQQRVDNHIGYRSSVEEAEEIVPAGARHLGRGDKHADGGRQGGNGLGKDDRQNAGHIHLHGDVGGLAAVHLPANHTLCVLHRNAALGVGDEHDEDHDEQHAHKEQRHKRRVELGQLVAGRDLSIGECNTIKIVGYAGDHGGNHRGHTGDDAGEQNDGNTVADAEFRDLLTQPHQEGGASREGQNDDDGGPDAALLNKAVAVNEGVVAVALEQGDAHGGVPGDGRNLLPALLAPLLLQPLQRRDGDGQQLNDDGAVDIRLDGQRKDRSL</sequence>
<feature type="region of interest" description="Disordered" evidence="1">
    <location>
        <begin position="277"/>
        <end position="296"/>
    </location>
</feature>
<gene>
    <name evidence="2" type="ORF">SDC9_62852</name>
</gene>
<name>A0A644XKV2_9ZZZZ</name>
<accession>A0A644XKV2</accession>
<organism evidence="2">
    <name type="scientific">bioreactor metagenome</name>
    <dbReference type="NCBI Taxonomy" id="1076179"/>
    <lineage>
        <taxon>unclassified sequences</taxon>
        <taxon>metagenomes</taxon>
        <taxon>ecological metagenomes</taxon>
    </lineage>
</organism>
<feature type="region of interest" description="Disordered" evidence="1">
    <location>
        <begin position="131"/>
        <end position="160"/>
    </location>
</feature>
<reference evidence="2" key="1">
    <citation type="submission" date="2019-08" db="EMBL/GenBank/DDBJ databases">
        <authorList>
            <person name="Kucharzyk K."/>
            <person name="Murdoch R.W."/>
            <person name="Higgins S."/>
            <person name="Loffler F."/>
        </authorList>
    </citation>
    <scope>NUCLEOTIDE SEQUENCE</scope>
</reference>
<evidence type="ECO:0000313" key="2">
    <source>
        <dbReference type="EMBL" id="MPM16471.1"/>
    </source>
</evidence>
<feature type="compositionally biased region" description="Basic and acidic residues" evidence="1">
    <location>
        <begin position="29"/>
        <end position="51"/>
    </location>
</feature>
<comment type="caution">
    <text evidence="2">The sequence shown here is derived from an EMBL/GenBank/DDBJ whole genome shotgun (WGS) entry which is preliminary data.</text>
</comment>
<dbReference type="EMBL" id="VSSQ01002618">
    <property type="protein sequence ID" value="MPM16471.1"/>
    <property type="molecule type" value="Genomic_DNA"/>
</dbReference>
<evidence type="ECO:0000256" key="1">
    <source>
        <dbReference type="SAM" id="MobiDB-lite"/>
    </source>
</evidence>
<dbReference type="AlphaFoldDB" id="A0A644XKV2"/>
<protein>
    <submittedName>
        <fullName evidence="2">Uncharacterized protein</fullName>
    </submittedName>
</protein>